<reference evidence="3 4" key="1">
    <citation type="submission" date="2024-05" db="EMBL/GenBank/DDBJ databases">
        <authorList>
            <person name="Duchaud E."/>
        </authorList>
    </citation>
    <scope>NUCLEOTIDE SEQUENCE [LARGE SCALE GENOMIC DNA]</scope>
    <source>
        <strain evidence="3">Ena-SAMPLE-TAB-13-05-2024-13:56:06:370-140308</strain>
    </source>
</reference>
<sequence>MQQEVYIENLKCGGCAATITKGLSSIKGVDEVKVDVEKSLVSFSSEESLLSEIKEKLSKLGYPEVGDKNTIMHKAKSFVSCAVGRVNKED</sequence>
<evidence type="ECO:0000259" key="2">
    <source>
        <dbReference type="PROSITE" id="PS50846"/>
    </source>
</evidence>
<keyword evidence="1" id="KW-0479">Metal-binding</keyword>
<proteinExistence type="predicted"/>
<feature type="domain" description="HMA" evidence="2">
    <location>
        <begin position="1"/>
        <end position="65"/>
    </location>
</feature>
<dbReference type="RefSeq" id="WP_348717987.1">
    <property type="nucleotide sequence ID" value="NZ_CAXJIO010000014.1"/>
</dbReference>
<dbReference type="InterPro" id="IPR006121">
    <property type="entry name" value="HMA_dom"/>
</dbReference>
<dbReference type="InterPro" id="IPR017969">
    <property type="entry name" value="Heavy-metal-associated_CS"/>
</dbReference>
<gene>
    <name evidence="3" type="ORF">T190423A01A_50288</name>
</gene>
<dbReference type="PROSITE" id="PS01047">
    <property type="entry name" value="HMA_1"/>
    <property type="match status" value="1"/>
</dbReference>
<dbReference type="Proteomes" id="UP001497527">
    <property type="component" value="Unassembled WGS sequence"/>
</dbReference>
<dbReference type="PROSITE" id="PS50846">
    <property type="entry name" value="HMA_2"/>
    <property type="match status" value="1"/>
</dbReference>
<dbReference type="EMBL" id="CAXJIO010000014">
    <property type="protein sequence ID" value="CAL2104040.1"/>
    <property type="molecule type" value="Genomic_DNA"/>
</dbReference>
<organism evidence="3 4">
    <name type="scientific">Tenacibaculum polynesiense</name>
    <dbReference type="NCBI Taxonomy" id="3137857"/>
    <lineage>
        <taxon>Bacteria</taxon>
        <taxon>Pseudomonadati</taxon>
        <taxon>Bacteroidota</taxon>
        <taxon>Flavobacteriia</taxon>
        <taxon>Flavobacteriales</taxon>
        <taxon>Flavobacteriaceae</taxon>
        <taxon>Tenacibaculum</taxon>
    </lineage>
</organism>
<dbReference type="SUPFAM" id="SSF55008">
    <property type="entry name" value="HMA, heavy metal-associated domain"/>
    <property type="match status" value="1"/>
</dbReference>
<dbReference type="Pfam" id="PF00403">
    <property type="entry name" value="HMA"/>
    <property type="match status" value="1"/>
</dbReference>
<accession>A0ABP1F3C9</accession>
<dbReference type="InterPro" id="IPR036163">
    <property type="entry name" value="HMA_dom_sf"/>
</dbReference>
<evidence type="ECO:0000256" key="1">
    <source>
        <dbReference type="ARBA" id="ARBA00022723"/>
    </source>
</evidence>
<evidence type="ECO:0000313" key="4">
    <source>
        <dbReference type="Proteomes" id="UP001497527"/>
    </source>
</evidence>
<evidence type="ECO:0000313" key="3">
    <source>
        <dbReference type="EMBL" id="CAL2104040.1"/>
    </source>
</evidence>
<dbReference type="Gene3D" id="3.30.70.100">
    <property type="match status" value="1"/>
</dbReference>
<keyword evidence="4" id="KW-1185">Reference proteome</keyword>
<protein>
    <submittedName>
        <fullName evidence="3">Heavy metal transporter</fullName>
    </submittedName>
</protein>
<dbReference type="CDD" id="cd00371">
    <property type="entry name" value="HMA"/>
    <property type="match status" value="1"/>
</dbReference>
<name>A0ABP1F3C9_9FLAO</name>
<comment type="caution">
    <text evidence="3">The sequence shown here is derived from an EMBL/GenBank/DDBJ whole genome shotgun (WGS) entry which is preliminary data.</text>
</comment>